<name>A0A0D2H313_9EURO</name>
<dbReference type="SMART" id="SM00385">
    <property type="entry name" value="CYCLIN"/>
    <property type="match status" value="2"/>
</dbReference>
<dbReference type="GO" id="GO:0016538">
    <property type="term" value="F:cyclin-dependent protein serine/threonine kinase regulator activity"/>
    <property type="evidence" value="ECO:0007669"/>
    <property type="project" value="InterPro"/>
</dbReference>
<dbReference type="Proteomes" id="UP000053411">
    <property type="component" value="Unassembled WGS sequence"/>
</dbReference>
<evidence type="ECO:0000256" key="2">
    <source>
        <dbReference type="ARBA" id="ARBA00014912"/>
    </source>
</evidence>
<feature type="compositionally biased region" description="Polar residues" evidence="5">
    <location>
        <begin position="94"/>
        <end position="107"/>
    </location>
</feature>
<reference evidence="7 8" key="1">
    <citation type="submission" date="2015-01" db="EMBL/GenBank/DDBJ databases">
        <title>The Genome Sequence of Fonsecaea multimorphosa CBS 102226.</title>
        <authorList>
            <consortium name="The Broad Institute Genomics Platform"/>
            <person name="Cuomo C."/>
            <person name="de Hoog S."/>
            <person name="Gorbushina A."/>
            <person name="Stielow B."/>
            <person name="Teixiera M."/>
            <person name="Abouelleil A."/>
            <person name="Chapman S.B."/>
            <person name="Priest M."/>
            <person name="Young S.K."/>
            <person name="Wortman J."/>
            <person name="Nusbaum C."/>
            <person name="Birren B."/>
        </authorList>
    </citation>
    <scope>NUCLEOTIDE SEQUENCE [LARGE SCALE GENOMIC DNA]</scope>
    <source>
        <strain evidence="7 8">CBS 102226</strain>
    </source>
</reference>
<feature type="region of interest" description="Disordered" evidence="5">
    <location>
        <begin position="505"/>
        <end position="589"/>
    </location>
</feature>
<feature type="compositionally biased region" description="Low complexity" evidence="5">
    <location>
        <begin position="75"/>
        <end position="93"/>
    </location>
</feature>
<feature type="domain" description="Cyclin-like" evidence="6">
    <location>
        <begin position="259"/>
        <end position="358"/>
    </location>
</feature>
<dbReference type="Pfam" id="PF00134">
    <property type="entry name" value="Cyclin_N"/>
    <property type="match status" value="1"/>
</dbReference>
<dbReference type="AlphaFoldDB" id="A0A0D2H313"/>
<dbReference type="FunFam" id="1.10.472.10:FF:000073">
    <property type="entry name" value="C-type cyclin"/>
    <property type="match status" value="1"/>
</dbReference>
<feature type="compositionally biased region" description="Low complexity" evidence="5">
    <location>
        <begin position="527"/>
        <end position="537"/>
    </location>
</feature>
<evidence type="ECO:0000256" key="4">
    <source>
        <dbReference type="RuleBase" id="RU000383"/>
    </source>
</evidence>
<dbReference type="OrthoDB" id="4951845at2759"/>
<feature type="region of interest" description="Disordered" evidence="5">
    <location>
        <begin position="25"/>
        <end position="109"/>
    </location>
</feature>
<feature type="compositionally biased region" description="Basic and acidic residues" evidence="5">
    <location>
        <begin position="580"/>
        <end position="589"/>
    </location>
</feature>
<evidence type="ECO:0000313" key="7">
    <source>
        <dbReference type="EMBL" id="KIX96240.1"/>
    </source>
</evidence>
<dbReference type="VEuPathDB" id="FungiDB:Z520_08018"/>
<dbReference type="InterPro" id="IPR043198">
    <property type="entry name" value="Cyclin/Ssn8"/>
</dbReference>
<dbReference type="GO" id="GO:0006357">
    <property type="term" value="P:regulation of transcription by RNA polymerase II"/>
    <property type="evidence" value="ECO:0007669"/>
    <property type="project" value="InterPro"/>
</dbReference>
<dbReference type="InterPro" id="IPR036915">
    <property type="entry name" value="Cyclin-like_sf"/>
</dbReference>
<accession>A0A0D2H313</accession>
<dbReference type="EMBL" id="KN848078">
    <property type="protein sequence ID" value="KIX96240.1"/>
    <property type="molecule type" value="Genomic_DNA"/>
</dbReference>
<protein>
    <recommendedName>
        <fullName evidence="2">RNA polymerase II holoenzyme cyclin-like subunit</fullName>
    </recommendedName>
</protein>
<dbReference type="SUPFAM" id="SSF47954">
    <property type="entry name" value="Cyclin-like"/>
    <property type="match status" value="2"/>
</dbReference>
<evidence type="ECO:0000256" key="3">
    <source>
        <dbReference type="ARBA" id="ARBA00025278"/>
    </source>
</evidence>
<feature type="compositionally biased region" description="Low complexity" evidence="5">
    <location>
        <begin position="197"/>
        <end position="208"/>
    </location>
</feature>
<comment type="function">
    <text evidence="3">Component of the SRB8-11 complex. The SRB8-11 complex is a regulatory module of the Mediator complex which is itself involved in regulation of basal and activated RNA polymerase II-dependent transcription. The SRB8-11 complex may be involved in the transcriptional repression of a subset of genes regulated by Mediator. It may inhibit the association of the Mediator complex with RNA polymerase II to form the holoenzyme complex. The SRB8-11 complex phosphorylates the C-terminal domain (CTD) of the largest subunit of RNA polymerase II.</text>
</comment>
<proteinExistence type="inferred from homology"/>
<dbReference type="InterPro" id="IPR013763">
    <property type="entry name" value="Cyclin-like_dom"/>
</dbReference>
<dbReference type="PANTHER" id="PTHR10026">
    <property type="entry name" value="CYCLIN"/>
    <property type="match status" value="1"/>
</dbReference>
<gene>
    <name evidence="7" type="ORF">Z520_08018</name>
</gene>
<dbReference type="Gene3D" id="1.10.472.10">
    <property type="entry name" value="Cyclin-like"/>
    <property type="match status" value="2"/>
</dbReference>
<feature type="compositionally biased region" description="Low complexity" evidence="5">
    <location>
        <begin position="549"/>
        <end position="566"/>
    </location>
</feature>
<evidence type="ECO:0000256" key="5">
    <source>
        <dbReference type="SAM" id="MobiDB-lite"/>
    </source>
</evidence>
<dbReference type="CDD" id="cd20546">
    <property type="entry name" value="CYCLIN_SpCG1C_ScCTK2-like_rpt2"/>
    <property type="match status" value="1"/>
</dbReference>
<keyword evidence="4" id="KW-0195">Cyclin</keyword>
<comment type="similarity">
    <text evidence="1">Belongs to the cyclin family. Cyclin C subfamily.</text>
</comment>
<evidence type="ECO:0000313" key="8">
    <source>
        <dbReference type="Proteomes" id="UP000053411"/>
    </source>
</evidence>
<dbReference type="RefSeq" id="XP_016630363.1">
    <property type="nucleotide sequence ID" value="XM_016778515.1"/>
</dbReference>
<feature type="domain" description="Cyclin-like" evidence="6">
    <location>
        <begin position="371"/>
        <end position="457"/>
    </location>
</feature>
<dbReference type="InterPro" id="IPR006671">
    <property type="entry name" value="Cyclin_N"/>
</dbReference>
<evidence type="ECO:0000259" key="6">
    <source>
        <dbReference type="SMART" id="SM00385"/>
    </source>
</evidence>
<sequence>MPFYVPRWMTGDCRCYAVIHVPDEADESAPASPASQESFSDSDIAMTPVEQLESEATTSPHVYVSPYVTDEADESTAASPTSEESISWSPNSSLITHSTDNDSTSSCDQEDDAAAAADDDDQHLALFKLPKFEDYEDDYSLYVHVLAPSFTPGFAESVYANFSFPQPPPPLCECGGISPHRHSEMNGAAGPTPSGEGTTASTSPNTSTTGGGPPKRGGPLPNHVQVAKSYVFEQEIQKCLKENGVSPAREDNIRLAGVQWIDNVRKALKLPVRTFNTAVVYYHKFRLQHSDGEYSFVDAAAAALFTACKIEDTLKKSRDILCAAHNLKAPRAEILSPDDQVFEHHSRTIIGLERLMLEASGFDFRNRHPQELLIKFAKHYSFTQTSPVVRTAYSISLDLYRTWAPLKQMTATLAFACLELAGRLLGEEHEAIWTGADYEEWRVERGMVMETLLDLLELYTHHRNSTAIGQNFPVDTFLEVRIPLNLESEEKNIPRYTAWMETDGTSADDHAKAGQGHHSANGTGTMNGSKSGSSSKNVSPRDVTSPRRGSASTTAPPGGAGNAAPGSGSGSGPVVGMKQRVGERGREGTVRFILNPDRERDEKAIVDLFRKA</sequence>
<dbReference type="GeneID" id="27713764"/>
<evidence type="ECO:0000256" key="1">
    <source>
        <dbReference type="ARBA" id="ARBA00008638"/>
    </source>
</evidence>
<keyword evidence="8" id="KW-1185">Reference proteome</keyword>
<dbReference type="STRING" id="1442371.A0A0D2H313"/>
<feature type="compositionally biased region" description="Low complexity" evidence="5">
    <location>
        <begin position="28"/>
        <end position="38"/>
    </location>
</feature>
<organism evidence="7 8">
    <name type="scientific">Fonsecaea multimorphosa CBS 102226</name>
    <dbReference type="NCBI Taxonomy" id="1442371"/>
    <lineage>
        <taxon>Eukaryota</taxon>
        <taxon>Fungi</taxon>
        <taxon>Dikarya</taxon>
        <taxon>Ascomycota</taxon>
        <taxon>Pezizomycotina</taxon>
        <taxon>Eurotiomycetes</taxon>
        <taxon>Chaetothyriomycetidae</taxon>
        <taxon>Chaetothyriales</taxon>
        <taxon>Herpotrichiellaceae</taxon>
        <taxon>Fonsecaea</taxon>
    </lineage>
</organism>
<feature type="region of interest" description="Disordered" evidence="5">
    <location>
        <begin position="177"/>
        <end position="220"/>
    </location>
</feature>